<accession>A0A5E7DLU9</accession>
<gene>
    <name evidence="2" type="ORF">PS718_04022</name>
</gene>
<reference evidence="2 3" key="1">
    <citation type="submission" date="2019-09" db="EMBL/GenBank/DDBJ databases">
        <authorList>
            <person name="Chandra G."/>
            <person name="Truman W A."/>
        </authorList>
    </citation>
    <scope>NUCLEOTIDE SEQUENCE [LARGE SCALE GENOMIC DNA]</scope>
    <source>
        <strain evidence="2">PS718</strain>
    </source>
</reference>
<keyword evidence="1" id="KW-1133">Transmembrane helix</keyword>
<evidence type="ECO:0000256" key="1">
    <source>
        <dbReference type="SAM" id="Phobius"/>
    </source>
</evidence>
<keyword evidence="1" id="KW-0812">Transmembrane</keyword>
<feature type="transmembrane region" description="Helical" evidence="1">
    <location>
        <begin position="176"/>
        <end position="199"/>
    </location>
</feature>
<dbReference type="RefSeq" id="WP_150604320.1">
    <property type="nucleotide sequence ID" value="NZ_CABVHX010000020.1"/>
</dbReference>
<proteinExistence type="predicted"/>
<name>A0A5E7DLU9_PSEFL</name>
<keyword evidence="1" id="KW-0472">Membrane</keyword>
<protein>
    <submittedName>
        <fullName evidence="2">Uncharacterized protein</fullName>
    </submittedName>
</protein>
<evidence type="ECO:0000313" key="3">
    <source>
        <dbReference type="Proteomes" id="UP000325375"/>
    </source>
</evidence>
<sequence>MLKIIRNIIAGAAVLSGLYQGYATYKVPKAEVSLAYSVSDFNFPPSLTSVFDESGDRKLLEASYSDVVKYSGINSIAYAGLHNEGDKSAADIRVTFPTARLITVEPERSKAYEIRDGANVIIEKLAPGESVYIRAWLNDSAEKALDKISSVHSEGAVELSPLTEVPKSSLTKNDTAFFGMFAIAVMLLLLAIFLAYNLYWTHEDPKASSSRA</sequence>
<evidence type="ECO:0000313" key="2">
    <source>
        <dbReference type="EMBL" id="VVO18550.1"/>
    </source>
</evidence>
<organism evidence="2 3">
    <name type="scientific">Pseudomonas fluorescens</name>
    <dbReference type="NCBI Taxonomy" id="294"/>
    <lineage>
        <taxon>Bacteria</taxon>
        <taxon>Pseudomonadati</taxon>
        <taxon>Pseudomonadota</taxon>
        <taxon>Gammaproteobacteria</taxon>
        <taxon>Pseudomonadales</taxon>
        <taxon>Pseudomonadaceae</taxon>
        <taxon>Pseudomonas</taxon>
    </lineage>
</organism>
<dbReference type="Proteomes" id="UP000325375">
    <property type="component" value="Unassembled WGS sequence"/>
</dbReference>
<dbReference type="AlphaFoldDB" id="A0A5E7DLU9"/>
<dbReference type="EMBL" id="CABVHX010000020">
    <property type="protein sequence ID" value="VVO18550.1"/>
    <property type="molecule type" value="Genomic_DNA"/>
</dbReference>